<gene>
    <name evidence="8" type="ORF">A1O9_08988</name>
</gene>
<sequence>MSATPTFVKSESHDHGPAGQEASPAFAPLRSLCSAAPATPTDSTSASSSTTSPMSSTNVGSNPGIPAVNESPHSQTMKTARPYRSHKYPACARCHKRRSRCTIEIPGQACLLCRMHGVPCSSATAKKDDRVTPKIGFVHRSLVADEKSIESYSHIVGPVIARDTQILDQYLPQVNGQSHHVPIQPNLGRRESNKPIYHVPIPPRRPSPTECNCSRNLPGELLDQVEPFLEKLLTNYYDHAHPCYPVTEEDCVMSRIKEKNSLPQTFFVNLVSHALFYWNVSPALANHARPDQDAAWQVGVAANIADMQKSDIATVISICINLAGRPSRCLVNNVANVARAVALSHAIGLNHDCSEWKLRDMEKRVRWKAWWGVVIQDRWFNFAQGTPPYISKGHYDVPIPSVDLLTHGRTGSMKHIRAAEVYIRLCRLTEIVGDVLPLIYHIRSGNDSIAAEQTSRSEIELNRWVESRPSWLNLNDFHNRPPVPGLVNLQLSYLSVRMLLRRIAWHEISQRESDPASSWLLGCQAAAEDIVRFVSSLHKQDLLGFWLPYNAHHFTSAVTLLLRCALQTSYSSVRAQCMASARTLVDALRRFHEEDNWDLAETAISQSETVLKRIEDSLPQTPLLRTPNIPPAALRNEQMDAHDYLDDNMMGDQVSDDAFLTPHGQSSIEELFPEIFADFTDTAFFTGSSQLDINI</sequence>
<dbReference type="InterPro" id="IPR001138">
    <property type="entry name" value="Zn2Cys6_DnaBD"/>
</dbReference>
<evidence type="ECO:0000256" key="6">
    <source>
        <dbReference type="SAM" id="MobiDB-lite"/>
    </source>
</evidence>
<dbReference type="CDD" id="cd12148">
    <property type="entry name" value="fungal_TF_MHR"/>
    <property type="match status" value="1"/>
</dbReference>
<dbReference type="GO" id="GO:0003677">
    <property type="term" value="F:DNA binding"/>
    <property type="evidence" value="ECO:0007669"/>
    <property type="project" value="UniProtKB-KW"/>
</dbReference>
<dbReference type="GO" id="GO:0000981">
    <property type="term" value="F:DNA-binding transcription factor activity, RNA polymerase II-specific"/>
    <property type="evidence" value="ECO:0007669"/>
    <property type="project" value="InterPro"/>
</dbReference>
<dbReference type="OrthoDB" id="3034343at2759"/>
<dbReference type="InterPro" id="IPR036864">
    <property type="entry name" value="Zn2-C6_fun-type_DNA-bd_sf"/>
</dbReference>
<keyword evidence="5" id="KW-0539">Nucleus</keyword>
<feature type="domain" description="Zn(2)-C6 fungal-type" evidence="7">
    <location>
        <begin position="90"/>
        <end position="122"/>
    </location>
</feature>
<name>A0A072P3V2_9EURO</name>
<keyword evidence="2" id="KW-0805">Transcription regulation</keyword>
<dbReference type="PROSITE" id="PS50048">
    <property type="entry name" value="ZN2_CY6_FUNGAL_2"/>
    <property type="match status" value="1"/>
</dbReference>
<dbReference type="GO" id="GO:0008270">
    <property type="term" value="F:zinc ion binding"/>
    <property type="evidence" value="ECO:0007669"/>
    <property type="project" value="InterPro"/>
</dbReference>
<feature type="compositionally biased region" description="Low complexity" evidence="6">
    <location>
        <begin position="34"/>
        <end position="57"/>
    </location>
</feature>
<dbReference type="GO" id="GO:0001080">
    <property type="term" value="P:nitrogen catabolite activation of transcription from RNA polymerase II promoter"/>
    <property type="evidence" value="ECO:0007669"/>
    <property type="project" value="TreeGrafter"/>
</dbReference>
<dbReference type="SUPFAM" id="SSF57701">
    <property type="entry name" value="Zn2/Cys6 DNA-binding domain"/>
    <property type="match status" value="1"/>
</dbReference>
<evidence type="ECO:0000256" key="1">
    <source>
        <dbReference type="ARBA" id="ARBA00022723"/>
    </source>
</evidence>
<dbReference type="Pfam" id="PF00172">
    <property type="entry name" value="Zn_clus"/>
    <property type="match status" value="1"/>
</dbReference>
<dbReference type="CDD" id="cd00067">
    <property type="entry name" value="GAL4"/>
    <property type="match status" value="1"/>
</dbReference>
<accession>A0A072P3V2</accession>
<dbReference type="PROSITE" id="PS00463">
    <property type="entry name" value="ZN2_CY6_FUNGAL_1"/>
    <property type="match status" value="1"/>
</dbReference>
<keyword evidence="1" id="KW-0479">Metal-binding</keyword>
<dbReference type="Proteomes" id="UP000027920">
    <property type="component" value="Unassembled WGS sequence"/>
</dbReference>
<dbReference type="RefSeq" id="XP_013257136.1">
    <property type="nucleotide sequence ID" value="XM_013401682.1"/>
</dbReference>
<evidence type="ECO:0000259" key="7">
    <source>
        <dbReference type="PROSITE" id="PS50048"/>
    </source>
</evidence>
<dbReference type="GO" id="GO:0006351">
    <property type="term" value="P:DNA-templated transcription"/>
    <property type="evidence" value="ECO:0007669"/>
    <property type="project" value="InterPro"/>
</dbReference>
<dbReference type="GeneID" id="25283898"/>
<dbReference type="AlphaFoldDB" id="A0A072P3V2"/>
<dbReference type="SMART" id="SM00906">
    <property type="entry name" value="Fungal_trans"/>
    <property type="match status" value="1"/>
</dbReference>
<dbReference type="PANTHER" id="PTHR31668">
    <property type="entry name" value="GLUCOSE TRANSPORT TRANSCRIPTION REGULATOR RGT1-RELATED-RELATED"/>
    <property type="match status" value="1"/>
</dbReference>
<dbReference type="InterPro" id="IPR050797">
    <property type="entry name" value="Carb_Metab_Trans_Reg"/>
</dbReference>
<comment type="caution">
    <text evidence="8">The sequence shown here is derived from an EMBL/GenBank/DDBJ whole genome shotgun (WGS) entry which is preliminary data.</text>
</comment>
<evidence type="ECO:0000313" key="9">
    <source>
        <dbReference type="Proteomes" id="UP000027920"/>
    </source>
</evidence>
<dbReference type="EMBL" id="AMGV01000009">
    <property type="protein sequence ID" value="KEF54546.1"/>
    <property type="molecule type" value="Genomic_DNA"/>
</dbReference>
<dbReference type="HOGENOM" id="CLU_009827_2_0_1"/>
<evidence type="ECO:0000256" key="2">
    <source>
        <dbReference type="ARBA" id="ARBA00023015"/>
    </source>
</evidence>
<feature type="region of interest" description="Disordered" evidence="6">
    <location>
        <begin position="1"/>
        <end position="82"/>
    </location>
</feature>
<dbReference type="GO" id="GO:0005634">
    <property type="term" value="C:nucleus"/>
    <property type="evidence" value="ECO:0007669"/>
    <property type="project" value="TreeGrafter"/>
</dbReference>
<proteinExistence type="predicted"/>
<evidence type="ECO:0000256" key="4">
    <source>
        <dbReference type="ARBA" id="ARBA00023163"/>
    </source>
</evidence>
<evidence type="ECO:0000256" key="3">
    <source>
        <dbReference type="ARBA" id="ARBA00023125"/>
    </source>
</evidence>
<dbReference type="Pfam" id="PF04082">
    <property type="entry name" value="Fungal_trans"/>
    <property type="match status" value="1"/>
</dbReference>
<evidence type="ECO:0000313" key="8">
    <source>
        <dbReference type="EMBL" id="KEF54546.1"/>
    </source>
</evidence>
<evidence type="ECO:0000256" key="5">
    <source>
        <dbReference type="ARBA" id="ARBA00023242"/>
    </source>
</evidence>
<reference evidence="8 9" key="1">
    <citation type="submission" date="2013-03" db="EMBL/GenBank/DDBJ databases">
        <title>The Genome Sequence of Exophiala aquamarina CBS 119918.</title>
        <authorList>
            <consortium name="The Broad Institute Genomics Platform"/>
            <person name="Cuomo C."/>
            <person name="de Hoog S."/>
            <person name="Gorbushina A."/>
            <person name="Walker B."/>
            <person name="Young S.K."/>
            <person name="Zeng Q."/>
            <person name="Gargeya S."/>
            <person name="Fitzgerald M."/>
            <person name="Haas B."/>
            <person name="Abouelleil A."/>
            <person name="Allen A.W."/>
            <person name="Alvarado L."/>
            <person name="Arachchi H.M."/>
            <person name="Berlin A.M."/>
            <person name="Chapman S.B."/>
            <person name="Gainer-Dewar J."/>
            <person name="Goldberg J."/>
            <person name="Griggs A."/>
            <person name="Gujja S."/>
            <person name="Hansen M."/>
            <person name="Howarth C."/>
            <person name="Imamovic A."/>
            <person name="Ireland A."/>
            <person name="Larimer J."/>
            <person name="McCowan C."/>
            <person name="Murphy C."/>
            <person name="Pearson M."/>
            <person name="Poon T.W."/>
            <person name="Priest M."/>
            <person name="Roberts A."/>
            <person name="Saif S."/>
            <person name="Shea T."/>
            <person name="Sisk P."/>
            <person name="Sykes S."/>
            <person name="Wortman J."/>
            <person name="Nusbaum C."/>
            <person name="Birren B."/>
        </authorList>
    </citation>
    <scope>NUCLEOTIDE SEQUENCE [LARGE SCALE GENOMIC DNA]</scope>
    <source>
        <strain evidence="8 9">CBS 119918</strain>
    </source>
</reference>
<keyword evidence="4" id="KW-0804">Transcription</keyword>
<dbReference type="PANTHER" id="PTHR31668:SF10">
    <property type="entry name" value="ZN(II)2CYS6 TRANSCRIPTION FACTOR (EUROFUNG)"/>
    <property type="match status" value="1"/>
</dbReference>
<dbReference type="InterPro" id="IPR007219">
    <property type="entry name" value="XnlR_reg_dom"/>
</dbReference>
<dbReference type="SMART" id="SM00066">
    <property type="entry name" value="GAL4"/>
    <property type="match status" value="1"/>
</dbReference>
<protein>
    <recommendedName>
        <fullName evidence="7">Zn(2)-C6 fungal-type domain-containing protein</fullName>
    </recommendedName>
</protein>
<dbReference type="VEuPathDB" id="FungiDB:A1O9_08988"/>
<dbReference type="STRING" id="1182545.A0A072P3V2"/>
<organism evidence="8 9">
    <name type="scientific">Exophiala aquamarina CBS 119918</name>
    <dbReference type="NCBI Taxonomy" id="1182545"/>
    <lineage>
        <taxon>Eukaryota</taxon>
        <taxon>Fungi</taxon>
        <taxon>Dikarya</taxon>
        <taxon>Ascomycota</taxon>
        <taxon>Pezizomycotina</taxon>
        <taxon>Eurotiomycetes</taxon>
        <taxon>Chaetothyriomycetidae</taxon>
        <taxon>Chaetothyriales</taxon>
        <taxon>Herpotrichiellaceae</taxon>
        <taxon>Exophiala</taxon>
    </lineage>
</organism>
<keyword evidence="9" id="KW-1185">Reference proteome</keyword>
<keyword evidence="3" id="KW-0238">DNA-binding</keyword>